<dbReference type="EMBL" id="NBAG03000280">
    <property type="protein sequence ID" value="PNI49568.1"/>
    <property type="molecule type" value="Genomic_DNA"/>
</dbReference>
<protein>
    <submittedName>
        <fullName evidence="1">RAPGEF3 isoform 8</fullName>
    </submittedName>
</protein>
<evidence type="ECO:0000313" key="2">
    <source>
        <dbReference type="Proteomes" id="UP000236370"/>
    </source>
</evidence>
<reference evidence="1 2" key="1">
    <citation type="submission" date="2017-12" db="EMBL/GenBank/DDBJ databases">
        <title>High-resolution comparative analysis of great ape genomes.</title>
        <authorList>
            <person name="Pollen A."/>
            <person name="Hastie A."/>
            <person name="Hormozdiari F."/>
            <person name="Dougherty M."/>
            <person name="Liu R."/>
            <person name="Chaisson M."/>
            <person name="Hoppe E."/>
            <person name="Hill C."/>
            <person name="Pang A."/>
            <person name="Hillier L."/>
            <person name="Baker C."/>
            <person name="Armstrong J."/>
            <person name="Shendure J."/>
            <person name="Paten B."/>
            <person name="Wilson R."/>
            <person name="Chao H."/>
            <person name="Schneider V."/>
            <person name="Ventura M."/>
            <person name="Kronenberg Z."/>
            <person name="Murali S."/>
            <person name="Gordon D."/>
            <person name="Cantsilieris S."/>
            <person name="Munson K."/>
            <person name="Nelson B."/>
            <person name="Raja A."/>
            <person name="Underwood J."/>
            <person name="Diekhans M."/>
            <person name="Fiddes I."/>
            <person name="Haussler D."/>
            <person name="Eichler E."/>
        </authorList>
    </citation>
    <scope>NUCLEOTIDE SEQUENCE [LARGE SCALE GENOMIC DNA]</scope>
    <source>
        <strain evidence="1">Yerkes chimp pedigree #C0471</strain>
    </source>
</reference>
<name>A0A2J8LQQ0_PANTR</name>
<accession>A0A2J8LQQ0</accession>
<sequence>MKVGWPGESCWQVGLAVEDSPALGAPRVGALPDVVPEGTLLNMVLRRMHRPRSCSYQLLLEHQRPSCIQGLRWPRSAHG</sequence>
<dbReference type="AlphaFoldDB" id="A0A2J8LQQ0"/>
<organism evidence="1 2">
    <name type="scientific">Pan troglodytes</name>
    <name type="common">Chimpanzee</name>
    <dbReference type="NCBI Taxonomy" id="9598"/>
    <lineage>
        <taxon>Eukaryota</taxon>
        <taxon>Metazoa</taxon>
        <taxon>Chordata</taxon>
        <taxon>Craniata</taxon>
        <taxon>Vertebrata</taxon>
        <taxon>Euteleostomi</taxon>
        <taxon>Mammalia</taxon>
        <taxon>Eutheria</taxon>
        <taxon>Euarchontoglires</taxon>
        <taxon>Primates</taxon>
        <taxon>Haplorrhini</taxon>
        <taxon>Catarrhini</taxon>
        <taxon>Hominidae</taxon>
        <taxon>Pan</taxon>
    </lineage>
</organism>
<dbReference type="Proteomes" id="UP000236370">
    <property type="component" value="Unassembled WGS sequence"/>
</dbReference>
<evidence type="ECO:0000313" key="1">
    <source>
        <dbReference type="EMBL" id="PNI49568.1"/>
    </source>
</evidence>
<comment type="caution">
    <text evidence="1">The sequence shown here is derived from an EMBL/GenBank/DDBJ whole genome shotgun (WGS) entry which is preliminary data.</text>
</comment>
<proteinExistence type="predicted"/>
<gene>
    <name evidence="1" type="ORF">CK820_G0026961</name>
</gene>